<reference evidence="2 3" key="1">
    <citation type="submission" date="2023-04" db="EMBL/GenBank/DDBJ databases">
        <title>A novel bacteria isolated from coastal sediment.</title>
        <authorList>
            <person name="Liu X.-J."/>
            <person name="Du Z.-J."/>
        </authorList>
    </citation>
    <scope>NUCLEOTIDE SEQUENCE [LARGE SCALE GENOMIC DNA]</scope>
    <source>
        <strain evidence="2 3">SDUM461003</strain>
    </source>
</reference>
<dbReference type="Proteomes" id="UP001225316">
    <property type="component" value="Unassembled WGS sequence"/>
</dbReference>
<proteinExistence type="predicted"/>
<name>A0ABU1AZ86_9BACT</name>
<dbReference type="InterPro" id="IPR051532">
    <property type="entry name" value="Ester_Hydrolysis_Enzymes"/>
</dbReference>
<protein>
    <submittedName>
        <fullName evidence="2">SGNH/GDSL hydrolase family protein</fullName>
        <ecNumber evidence="2">3.1.-.-</ecNumber>
    </submittedName>
</protein>
<gene>
    <name evidence="2" type="ORF">QEH52_17820</name>
</gene>
<dbReference type="PANTHER" id="PTHR30383">
    <property type="entry name" value="THIOESTERASE 1/PROTEASE 1/LYSOPHOSPHOLIPASE L1"/>
    <property type="match status" value="1"/>
</dbReference>
<dbReference type="Pfam" id="PF13472">
    <property type="entry name" value="Lipase_GDSL_2"/>
    <property type="match status" value="1"/>
</dbReference>
<dbReference type="Gene3D" id="3.40.50.1110">
    <property type="entry name" value="SGNH hydrolase"/>
    <property type="match status" value="1"/>
</dbReference>
<evidence type="ECO:0000313" key="2">
    <source>
        <dbReference type="EMBL" id="MDQ8209391.1"/>
    </source>
</evidence>
<keyword evidence="2" id="KW-0378">Hydrolase</keyword>
<comment type="caution">
    <text evidence="2">The sequence shown here is derived from an EMBL/GenBank/DDBJ whole genome shotgun (WGS) entry which is preliminary data.</text>
</comment>
<dbReference type="InterPro" id="IPR013830">
    <property type="entry name" value="SGNH_hydro"/>
</dbReference>
<feature type="domain" description="SGNH hydrolase-type esterase" evidence="1">
    <location>
        <begin position="12"/>
        <end position="201"/>
    </location>
</feature>
<evidence type="ECO:0000259" key="1">
    <source>
        <dbReference type="Pfam" id="PF13472"/>
    </source>
</evidence>
<dbReference type="EMBL" id="JARXHW010000066">
    <property type="protein sequence ID" value="MDQ8209391.1"/>
    <property type="molecule type" value="Genomic_DNA"/>
</dbReference>
<dbReference type="RefSeq" id="WP_308952309.1">
    <property type="nucleotide sequence ID" value="NZ_JARXHW010000066.1"/>
</dbReference>
<evidence type="ECO:0000313" key="3">
    <source>
        <dbReference type="Proteomes" id="UP001225316"/>
    </source>
</evidence>
<dbReference type="EC" id="3.1.-.-" evidence="2"/>
<sequence>MRTNSSPQTILFIGDSITDCGRRQQHAPLGNGYVALVDDMLKLHQPSADFRVVNRGIAGNTIEDLRSRWTDHVLCEAPDYLVIKIGINDCNRYQTDPSKELQSPQQYAKIYDQILTQTRKSLPNTKVLILSPFFISKDSNIPDAYRARVRADLKEYITHAEKAAKTHGAHYFDLQAKFEQLLEHMRPCELADDGVHPNRTGTLFIAQEVFGALCKVQGNEISSNKTSPVSSLNE</sequence>
<dbReference type="PANTHER" id="PTHR30383:SF5">
    <property type="entry name" value="SGNH HYDROLASE-TYPE ESTERASE DOMAIN-CONTAINING PROTEIN"/>
    <property type="match status" value="1"/>
</dbReference>
<organism evidence="2 3">
    <name type="scientific">Thalassobacterium maritimum</name>
    <dbReference type="NCBI Taxonomy" id="3041265"/>
    <lineage>
        <taxon>Bacteria</taxon>
        <taxon>Pseudomonadati</taxon>
        <taxon>Verrucomicrobiota</taxon>
        <taxon>Opitutia</taxon>
        <taxon>Puniceicoccales</taxon>
        <taxon>Coraliomargaritaceae</taxon>
        <taxon>Thalassobacterium</taxon>
    </lineage>
</organism>
<dbReference type="CDD" id="cd01834">
    <property type="entry name" value="SGNH_hydrolase_like_2"/>
    <property type="match status" value="1"/>
</dbReference>
<dbReference type="InterPro" id="IPR036514">
    <property type="entry name" value="SGNH_hydro_sf"/>
</dbReference>
<accession>A0ABU1AZ86</accession>
<dbReference type="GO" id="GO:0016787">
    <property type="term" value="F:hydrolase activity"/>
    <property type="evidence" value="ECO:0007669"/>
    <property type="project" value="UniProtKB-KW"/>
</dbReference>
<keyword evidence="3" id="KW-1185">Reference proteome</keyword>
<dbReference type="SUPFAM" id="SSF52266">
    <property type="entry name" value="SGNH hydrolase"/>
    <property type="match status" value="1"/>
</dbReference>